<protein>
    <submittedName>
        <fullName evidence="2">Uncharacterized protein LOC109021479</fullName>
    </submittedName>
</protein>
<name>A0A2I4HU27_JUGRE</name>
<dbReference type="RefSeq" id="XP_018859660.2">
    <property type="nucleotide sequence ID" value="XM_019004115.2"/>
</dbReference>
<evidence type="ECO:0000313" key="2">
    <source>
        <dbReference type="RefSeq" id="XP_018859660.2"/>
    </source>
</evidence>
<accession>A0A2I4HU27</accession>
<dbReference type="Gramene" id="Jr01_19410_p1">
    <property type="protein sequence ID" value="cds.Jr01_19410_p1"/>
    <property type="gene ID" value="Jr01_19410"/>
</dbReference>
<dbReference type="InterPro" id="IPR051826">
    <property type="entry name" value="E3_ubiquitin-ligase_domain"/>
</dbReference>
<dbReference type="PANTHER" id="PTHR22765">
    <property type="entry name" value="RING FINGER AND PROTEASE ASSOCIATED DOMAIN-CONTAINING"/>
    <property type="match status" value="1"/>
</dbReference>
<gene>
    <name evidence="2" type="primary">LOC109021479</name>
</gene>
<dbReference type="InterPro" id="IPR013083">
    <property type="entry name" value="Znf_RING/FYVE/PHD"/>
</dbReference>
<evidence type="ECO:0000313" key="1">
    <source>
        <dbReference type="Proteomes" id="UP000235220"/>
    </source>
</evidence>
<dbReference type="KEGG" id="jre:109021479"/>
<reference evidence="2" key="1">
    <citation type="submission" date="2025-08" db="UniProtKB">
        <authorList>
            <consortium name="RefSeq"/>
        </authorList>
    </citation>
    <scope>IDENTIFICATION</scope>
    <source>
        <tissue evidence="2">Leaves</tissue>
    </source>
</reference>
<dbReference type="GO" id="GO:0016567">
    <property type="term" value="P:protein ubiquitination"/>
    <property type="evidence" value="ECO:0000318"/>
    <property type="project" value="GO_Central"/>
</dbReference>
<organism evidence="1 2">
    <name type="scientific">Juglans regia</name>
    <name type="common">English walnut</name>
    <dbReference type="NCBI Taxonomy" id="51240"/>
    <lineage>
        <taxon>Eukaryota</taxon>
        <taxon>Viridiplantae</taxon>
        <taxon>Streptophyta</taxon>
        <taxon>Embryophyta</taxon>
        <taxon>Tracheophyta</taxon>
        <taxon>Spermatophyta</taxon>
        <taxon>Magnoliopsida</taxon>
        <taxon>eudicotyledons</taxon>
        <taxon>Gunneridae</taxon>
        <taxon>Pentapetalae</taxon>
        <taxon>rosids</taxon>
        <taxon>fabids</taxon>
        <taxon>Fagales</taxon>
        <taxon>Juglandaceae</taxon>
        <taxon>Juglans</taxon>
    </lineage>
</organism>
<proteinExistence type="predicted"/>
<dbReference type="SMART" id="SM00184">
    <property type="entry name" value="RING"/>
    <property type="match status" value="1"/>
</dbReference>
<dbReference type="Proteomes" id="UP000235220">
    <property type="component" value="Chromosome 1"/>
</dbReference>
<dbReference type="Gene3D" id="3.30.40.10">
    <property type="entry name" value="Zinc/RING finger domain, C3HC4 (zinc finger)"/>
    <property type="match status" value="1"/>
</dbReference>
<dbReference type="Pfam" id="PF13639">
    <property type="entry name" value="zf-RING_2"/>
    <property type="match status" value="1"/>
</dbReference>
<dbReference type="AlphaFoldDB" id="A0A2I4HU27"/>
<dbReference type="PROSITE" id="PS50089">
    <property type="entry name" value="ZF_RING_2"/>
    <property type="match status" value="1"/>
</dbReference>
<dbReference type="GO" id="GO:0061630">
    <property type="term" value="F:ubiquitin protein ligase activity"/>
    <property type="evidence" value="ECO:0000318"/>
    <property type="project" value="GO_Central"/>
</dbReference>
<dbReference type="GO" id="GO:0005737">
    <property type="term" value="C:cytoplasm"/>
    <property type="evidence" value="ECO:0000318"/>
    <property type="project" value="GO_Central"/>
</dbReference>
<sequence>MAVESVYFTETDDGSPLSEDELMVNFLVLKPQHPQEEHRLYAFRVLRRLLASEESSKTFVPHLLSNTNIPHLFHDCPRFVEAVSYSVGSLPGDTNHLNVYNVVLDVAETVPESLWVFNFMREKPSTSTKEEVKLEVEDPSDCAIYLQELQAAGTEAATILPCSHIFHPSCVLSWFLRSDNCPLCRSRSYVAIASFDM</sequence>
<dbReference type="OrthoDB" id="1149625at2759"/>
<dbReference type="SUPFAM" id="SSF57850">
    <property type="entry name" value="RING/U-box"/>
    <property type="match status" value="1"/>
</dbReference>
<keyword evidence="1" id="KW-1185">Reference proteome</keyword>
<dbReference type="InterPro" id="IPR001841">
    <property type="entry name" value="Znf_RING"/>
</dbReference>
<dbReference type="GeneID" id="109021479"/>